<dbReference type="Proteomes" id="UP000094068">
    <property type="component" value="Unassembled WGS sequence"/>
</dbReference>
<organism evidence="1 2">
    <name type="scientific">Enterococcus ureasiticus</name>
    <dbReference type="NCBI Taxonomy" id="903984"/>
    <lineage>
        <taxon>Bacteria</taxon>
        <taxon>Bacillati</taxon>
        <taxon>Bacillota</taxon>
        <taxon>Bacilli</taxon>
        <taxon>Lactobacillales</taxon>
        <taxon>Enterococcaceae</taxon>
        <taxon>Enterococcus</taxon>
    </lineage>
</organism>
<keyword evidence="2" id="KW-1185">Reference proteome</keyword>
<evidence type="ECO:0000313" key="2">
    <source>
        <dbReference type="Proteomes" id="UP000094068"/>
    </source>
</evidence>
<name>A0A1E5GL84_9ENTE</name>
<sequence>MKQNLIKVTTTFHNTWLIDLKKDSFSEENKIIFGDTLRLSIAKNDSYYYSEAIALTYEKEILFREQPTESEIEFFNYMKEVQEKSFSKALAAKYNIELYTVPSLNIDDSVEEK</sequence>
<dbReference type="EMBL" id="MIJZ01000001">
    <property type="protein sequence ID" value="OEG13459.1"/>
    <property type="molecule type" value="Genomic_DNA"/>
</dbReference>
<proteinExistence type="predicted"/>
<gene>
    <name evidence="1" type="ORF">BCR21_00245</name>
</gene>
<accession>A0A1E5GL84</accession>
<evidence type="ECO:0000313" key="1">
    <source>
        <dbReference type="EMBL" id="OEG13459.1"/>
    </source>
</evidence>
<reference evidence="2" key="1">
    <citation type="submission" date="2016-09" db="EMBL/GenBank/DDBJ databases">
        <authorList>
            <person name="Gulvik C.A."/>
        </authorList>
    </citation>
    <scope>NUCLEOTIDE SEQUENCE [LARGE SCALE GENOMIC DNA]</scope>
    <source>
        <strain evidence="2">DSM 23328</strain>
    </source>
</reference>
<comment type="caution">
    <text evidence="1">The sequence shown here is derived from an EMBL/GenBank/DDBJ whole genome shotgun (WGS) entry which is preliminary data.</text>
</comment>
<dbReference type="OrthoDB" id="2185506at2"/>
<protein>
    <submittedName>
        <fullName evidence="1">Uncharacterized protein</fullName>
    </submittedName>
</protein>
<dbReference type="AlphaFoldDB" id="A0A1E5GL84"/>
<dbReference type="RefSeq" id="WP_069644526.1">
    <property type="nucleotide sequence ID" value="NZ_MIJZ01000001.1"/>
</dbReference>